<reference evidence="4 5" key="1">
    <citation type="submission" date="2023-02" db="EMBL/GenBank/DDBJ databases">
        <title>LHISI_Scaffold_Assembly.</title>
        <authorList>
            <person name="Stuart O.P."/>
            <person name="Cleave R."/>
            <person name="Magrath M.J.L."/>
            <person name="Mikheyev A.S."/>
        </authorList>
    </citation>
    <scope>NUCLEOTIDE SEQUENCE [LARGE SCALE GENOMIC DNA]</scope>
    <source>
        <strain evidence="4">Daus_M_001</strain>
        <tissue evidence="4">Leg muscle</tissue>
    </source>
</reference>
<dbReference type="PANTHER" id="PTHR13021">
    <property type="entry name" value="PRE-MRNA-SPLICING FACTOR ISY1"/>
    <property type="match status" value="1"/>
</dbReference>
<feature type="non-terminal residue" evidence="4">
    <location>
        <position position="1"/>
    </location>
</feature>
<evidence type="ECO:0000313" key="5">
    <source>
        <dbReference type="Proteomes" id="UP001159363"/>
    </source>
</evidence>
<keyword evidence="3" id="KW-0539">Nucleus</keyword>
<comment type="caution">
    <text evidence="4">The sequence shown here is derived from an EMBL/GenBank/DDBJ whole genome shotgun (WGS) entry which is preliminary data.</text>
</comment>
<sequence length="299" mass="34725">TTLARWRAAQVGETTKEKERRPYLASECLELPKAEKWRMQIIREIAKKVAQIQNAGLGEFRIRDLNDEINKLLREKGHWEAQIRELGGPDYAKVGPRMLDHEGKEVPGNRGYKYFGAAKDLPGKNMFILSYQWSFNVVRLHYCHLGVRELFEQEPPPPPRKTRAELMKDIDADYYGYRDDDDGILLPLEQNEERRAVAEAVAEWKRKKEMSLHGDVEEAKADEEENIYAVSADVDSEDEQQTIEDPLQQRFIAHVPVPSQREVEEALLWRKKQELLEKYASESLRHETEEAKNLLGVNT</sequence>
<evidence type="ECO:0000256" key="2">
    <source>
        <dbReference type="ARBA" id="ARBA00007002"/>
    </source>
</evidence>
<evidence type="ECO:0000256" key="1">
    <source>
        <dbReference type="ARBA" id="ARBA00004123"/>
    </source>
</evidence>
<protein>
    <recommendedName>
        <fullName evidence="6">Pre-mRNA-splicing factor ISY1-like protein</fullName>
    </recommendedName>
</protein>
<dbReference type="InterPro" id="IPR009360">
    <property type="entry name" value="Isy1"/>
</dbReference>
<comment type="subcellular location">
    <subcellularLocation>
        <location evidence="1">Nucleus</location>
    </subcellularLocation>
</comment>
<keyword evidence="5" id="KW-1185">Reference proteome</keyword>
<comment type="similarity">
    <text evidence="2">Belongs to the ISY1 family.</text>
</comment>
<evidence type="ECO:0000256" key="3">
    <source>
        <dbReference type="ARBA" id="ARBA00023242"/>
    </source>
</evidence>
<dbReference type="Pfam" id="PF06246">
    <property type="entry name" value="Isy1"/>
    <property type="match status" value="2"/>
</dbReference>
<dbReference type="EMBL" id="JARBHB010000016">
    <property type="protein sequence ID" value="KAJ8866718.1"/>
    <property type="molecule type" value="Genomic_DNA"/>
</dbReference>
<dbReference type="Gene3D" id="1.10.287.660">
    <property type="entry name" value="Helix hairpin bin"/>
    <property type="match status" value="1"/>
</dbReference>
<dbReference type="InterPro" id="IPR029012">
    <property type="entry name" value="Helix_hairpin_bin_sf"/>
</dbReference>
<organism evidence="4 5">
    <name type="scientific">Dryococelus australis</name>
    <dbReference type="NCBI Taxonomy" id="614101"/>
    <lineage>
        <taxon>Eukaryota</taxon>
        <taxon>Metazoa</taxon>
        <taxon>Ecdysozoa</taxon>
        <taxon>Arthropoda</taxon>
        <taxon>Hexapoda</taxon>
        <taxon>Insecta</taxon>
        <taxon>Pterygota</taxon>
        <taxon>Neoptera</taxon>
        <taxon>Polyneoptera</taxon>
        <taxon>Phasmatodea</taxon>
        <taxon>Verophasmatodea</taxon>
        <taxon>Anareolatae</taxon>
        <taxon>Phasmatidae</taxon>
        <taxon>Eurycanthinae</taxon>
        <taxon>Dryococelus</taxon>
    </lineage>
</organism>
<name>A0ABQ9G3E3_9NEOP</name>
<gene>
    <name evidence="4" type="ORF">PR048_032579</name>
</gene>
<evidence type="ECO:0000313" key="4">
    <source>
        <dbReference type="EMBL" id="KAJ8866718.1"/>
    </source>
</evidence>
<evidence type="ECO:0008006" key="6">
    <source>
        <dbReference type="Google" id="ProtNLM"/>
    </source>
</evidence>
<accession>A0ABQ9G3E3</accession>
<dbReference type="InterPro" id="IPR037200">
    <property type="entry name" value="Isy1_sf"/>
</dbReference>
<dbReference type="Proteomes" id="UP001159363">
    <property type="component" value="Chromosome 15"/>
</dbReference>
<proteinExistence type="inferred from homology"/>
<dbReference type="SUPFAM" id="SSF140102">
    <property type="entry name" value="ISY1 domain-like"/>
    <property type="match status" value="1"/>
</dbReference>